<comment type="caution">
    <text evidence="3">The sequence shown here is derived from an EMBL/GenBank/DDBJ whole genome shotgun (WGS) entry which is preliminary data.</text>
</comment>
<sequence length="206" mass="21837">MLPAILSAVAFVGLTVVPAAAAPAPGRVTVIGVGEGDVLNLRAEPRAEAPKVGELPRDAAGIEATRCVSVMRGRIVPADEAPGASRWCRVSLGDQEGWANARFLAPESEAATEEAGKEAKAAPLYSAGPTAEPGGRQRSFLVSATQIGAGRFRAETRHIVRREGRPDSLEEATAIVDCRQRPQSRERDAANLWWAVCRGEMQRFGG</sequence>
<reference evidence="3 4" key="1">
    <citation type="submission" date="2019-09" db="EMBL/GenBank/DDBJ databases">
        <title>Salinarimonas rosea gen. nov., sp. nov., a new member of the a-2 subgroup of the Proteobacteria.</title>
        <authorList>
            <person name="Liu J."/>
        </authorList>
    </citation>
    <scope>NUCLEOTIDE SEQUENCE [LARGE SCALE GENOMIC DNA]</scope>
    <source>
        <strain evidence="3 4">BN140002</strain>
    </source>
</reference>
<protein>
    <submittedName>
        <fullName evidence="3">SH3 domain-containing protein</fullName>
    </submittedName>
</protein>
<proteinExistence type="predicted"/>
<dbReference type="EMBL" id="VUOA01000028">
    <property type="protein sequence ID" value="KAA2236248.1"/>
    <property type="molecule type" value="Genomic_DNA"/>
</dbReference>
<dbReference type="Gene3D" id="2.30.30.40">
    <property type="entry name" value="SH3 Domains"/>
    <property type="match status" value="1"/>
</dbReference>
<feature type="region of interest" description="Disordered" evidence="1">
    <location>
        <begin position="109"/>
        <end position="137"/>
    </location>
</feature>
<dbReference type="OrthoDB" id="8002687at2"/>
<keyword evidence="4" id="KW-1185">Reference proteome</keyword>
<evidence type="ECO:0000256" key="2">
    <source>
        <dbReference type="SAM" id="SignalP"/>
    </source>
</evidence>
<evidence type="ECO:0000313" key="3">
    <source>
        <dbReference type="EMBL" id="KAA2236248.1"/>
    </source>
</evidence>
<evidence type="ECO:0000256" key="1">
    <source>
        <dbReference type="SAM" id="MobiDB-lite"/>
    </source>
</evidence>
<dbReference type="AlphaFoldDB" id="A0A5B2VBW4"/>
<reference evidence="3 4" key="2">
    <citation type="submission" date="2019-09" db="EMBL/GenBank/DDBJ databases">
        <authorList>
            <person name="Jin C."/>
        </authorList>
    </citation>
    <scope>NUCLEOTIDE SEQUENCE [LARGE SCALE GENOMIC DNA]</scope>
    <source>
        <strain evidence="3 4">BN140002</strain>
    </source>
</reference>
<dbReference type="RefSeq" id="WP_149819382.1">
    <property type="nucleotide sequence ID" value="NZ_VUOA01000028.1"/>
</dbReference>
<organism evidence="3 4">
    <name type="scientific">Salinarimonas soli</name>
    <dbReference type="NCBI Taxonomy" id="1638099"/>
    <lineage>
        <taxon>Bacteria</taxon>
        <taxon>Pseudomonadati</taxon>
        <taxon>Pseudomonadota</taxon>
        <taxon>Alphaproteobacteria</taxon>
        <taxon>Hyphomicrobiales</taxon>
        <taxon>Salinarimonadaceae</taxon>
        <taxon>Salinarimonas</taxon>
    </lineage>
</organism>
<dbReference type="Proteomes" id="UP000323142">
    <property type="component" value="Unassembled WGS sequence"/>
</dbReference>
<evidence type="ECO:0000313" key="4">
    <source>
        <dbReference type="Proteomes" id="UP000323142"/>
    </source>
</evidence>
<name>A0A5B2VBW4_9HYPH</name>
<feature type="chain" id="PRO_5022757066" evidence="2">
    <location>
        <begin position="22"/>
        <end position="206"/>
    </location>
</feature>
<gene>
    <name evidence="3" type="ORF">F0L46_16195</name>
</gene>
<accession>A0A5B2VBW4</accession>
<feature type="signal peptide" evidence="2">
    <location>
        <begin position="1"/>
        <end position="21"/>
    </location>
</feature>
<keyword evidence="2" id="KW-0732">Signal</keyword>